<proteinExistence type="predicted"/>
<accession>A0A9D4VU15</accession>
<dbReference type="PANTHER" id="PTHR32108:SF9">
    <property type="entry name" value="REVERSE TRANSCRIPTASE RNASE H-LIKE DOMAIN-CONTAINING PROTEIN"/>
    <property type="match status" value="1"/>
</dbReference>
<gene>
    <name evidence="2" type="ORF">KIW84_075547</name>
</gene>
<reference evidence="2 3" key="1">
    <citation type="journal article" date="2022" name="Nat. Genet.">
        <title>Improved pea reference genome and pan-genome highlight genomic features and evolutionary characteristics.</title>
        <authorList>
            <person name="Yang T."/>
            <person name="Liu R."/>
            <person name="Luo Y."/>
            <person name="Hu S."/>
            <person name="Wang D."/>
            <person name="Wang C."/>
            <person name="Pandey M.K."/>
            <person name="Ge S."/>
            <person name="Xu Q."/>
            <person name="Li N."/>
            <person name="Li G."/>
            <person name="Huang Y."/>
            <person name="Saxena R.K."/>
            <person name="Ji Y."/>
            <person name="Li M."/>
            <person name="Yan X."/>
            <person name="He Y."/>
            <person name="Liu Y."/>
            <person name="Wang X."/>
            <person name="Xiang C."/>
            <person name="Varshney R.K."/>
            <person name="Ding H."/>
            <person name="Gao S."/>
            <person name="Zong X."/>
        </authorList>
    </citation>
    <scope>NUCLEOTIDE SEQUENCE [LARGE SCALE GENOMIC DNA]</scope>
    <source>
        <strain evidence="2 3">cv. Zhongwan 6</strain>
    </source>
</reference>
<evidence type="ECO:0000313" key="3">
    <source>
        <dbReference type="Proteomes" id="UP001058974"/>
    </source>
</evidence>
<name>A0A9D4VU15_PEA</name>
<feature type="compositionally biased region" description="Pro residues" evidence="1">
    <location>
        <begin position="98"/>
        <end position="110"/>
    </location>
</feature>
<protein>
    <submittedName>
        <fullName evidence="2">Uncharacterized protein</fullName>
    </submittedName>
</protein>
<feature type="compositionally biased region" description="Basic and acidic residues" evidence="1">
    <location>
        <begin position="66"/>
        <end position="87"/>
    </location>
</feature>
<dbReference type="EMBL" id="JAMSHJ010000007">
    <property type="protein sequence ID" value="KAI5390283.1"/>
    <property type="molecule type" value="Genomic_DNA"/>
</dbReference>
<evidence type="ECO:0000313" key="2">
    <source>
        <dbReference type="EMBL" id="KAI5390283.1"/>
    </source>
</evidence>
<dbReference type="AlphaFoldDB" id="A0A9D4VU15"/>
<sequence length="270" mass="29518">MDPPNADILELKEMMGELFKVVQGLALGKKAMAERLERIEGWMIKEKVQGKAPSSVVKKPSGNGQPEKEVESSGVQAKKERGKDRYHPYAATVTTPVGNPPAPQQQPPPQQKALKAKGQVKKGTTDHQFDKPPVTYTLLFKRLRDLGLVRPRILVPVELHRRPANYDENARYEFHSGAPGHNIEGCRAFKHAVQDMVDLKAISLAPTLNVNANPVPGPVGVKVMSKDKRGIEVIEGDQLKTPMSMVPKHLMKSGAFPSVDNCCAAVATNG</sequence>
<dbReference type="Proteomes" id="UP001058974">
    <property type="component" value="Chromosome 7"/>
</dbReference>
<keyword evidence="3" id="KW-1185">Reference proteome</keyword>
<dbReference type="PANTHER" id="PTHR32108">
    <property type="entry name" value="DNA-DIRECTED RNA POLYMERASE SUBUNIT ALPHA"/>
    <property type="match status" value="1"/>
</dbReference>
<dbReference type="Gramene" id="Psat07G0554700-T1">
    <property type="protein sequence ID" value="KAI5390283.1"/>
    <property type="gene ID" value="KIW84_075547"/>
</dbReference>
<feature type="region of interest" description="Disordered" evidence="1">
    <location>
        <begin position="48"/>
        <end position="128"/>
    </location>
</feature>
<comment type="caution">
    <text evidence="2">The sequence shown here is derived from an EMBL/GenBank/DDBJ whole genome shotgun (WGS) entry which is preliminary data.</text>
</comment>
<evidence type="ECO:0000256" key="1">
    <source>
        <dbReference type="SAM" id="MobiDB-lite"/>
    </source>
</evidence>
<organism evidence="2 3">
    <name type="scientific">Pisum sativum</name>
    <name type="common">Garden pea</name>
    <name type="synonym">Lathyrus oleraceus</name>
    <dbReference type="NCBI Taxonomy" id="3888"/>
    <lineage>
        <taxon>Eukaryota</taxon>
        <taxon>Viridiplantae</taxon>
        <taxon>Streptophyta</taxon>
        <taxon>Embryophyta</taxon>
        <taxon>Tracheophyta</taxon>
        <taxon>Spermatophyta</taxon>
        <taxon>Magnoliopsida</taxon>
        <taxon>eudicotyledons</taxon>
        <taxon>Gunneridae</taxon>
        <taxon>Pentapetalae</taxon>
        <taxon>rosids</taxon>
        <taxon>fabids</taxon>
        <taxon>Fabales</taxon>
        <taxon>Fabaceae</taxon>
        <taxon>Papilionoideae</taxon>
        <taxon>50 kb inversion clade</taxon>
        <taxon>NPAAA clade</taxon>
        <taxon>Hologalegina</taxon>
        <taxon>IRL clade</taxon>
        <taxon>Fabeae</taxon>
        <taxon>Lathyrus</taxon>
    </lineage>
</organism>